<sequence length="86" mass="9874">MEDSGRQTDGNHPTYLSGVNENNRDDVSLLDIDLINKRHNHSFENTLSLSENVSLSFDDNAPSPQYPTLTTSKSYRRSRNRSRRFS</sequence>
<evidence type="ECO:0000256" key="1">
    <source>
        <dbReference type="SAM" id="MobiDB-lite"/>
    </source>
</evidence>
<gene>
    <name evidence="2" type="ORF">DPMN_068293</name>
</gene>
<evidence type="ECO:0000313" key="2">
    <source>
        <dbReference type="EMBL" id="KAH3708834.1"/>
    </source>
</evidence>
<feature type="region of interest" description="Disordered" evidence="1">
    <location>
        <begin position="57"/>
        <end position="86"/>
    </location>
</feature>
<reference evidence="2" key="1">
    <citation type="journal article" date="2019" name="bioRxiv">
        <title>The Genome of the Zebra Mussel, Dreissena polymorpha: A Resource for Invasive Species Research.</title>
        <authorList>
            <person name="McCartney M.A."/>
            <person name="Auch B."/>
            <person name="Kono T."/>
            <person name="Mallez S."/>
            <person name="Zhang Y."/>
            <person name="Obille A."/>
            <person name="Becker A."/>
            <person name="Abrahante J.E."/>
            <person name="Garbe J."/>
            <person name="Badalamenti J.P."/>
            <person name="Herman A."/>
            <person name="Mangelson H."/>
            <person name="Liachko I."/>
            <person name="Sullivan S."/>
            <person name="Sone E.D."/>
            <person name="Koren S."/>
            <person name="Silverstein K.A.T."/>
            <person name="Beckman K.B."/>
            <person name="Gohl D.M."/>
        </authorList>
    </citation>
    <scope>NUCLEOTIDE SEQUENCE</scope>
    <source>
        <strain evidence="2">Duluth1</strain>
        <tissue evidence="2">Whole animal</tissue>
    </source>
</reference>
<reference evidence="2" key="2">
    <citation type="submission" date="2020-11" db="EMBL/GenBank/DDBJ databases">
        <authorList>
            <person name="McCartney M.A."/>
            <person name="Auch B."/>
            <person name="Kono T."/>
            <person name="Mallez S."/>
            <person name="Becker A."/>
            <person name="Gohl D.M."/>
            <person name="Silverstein K.A.T."/>
            <person name="Koren S."/>
            <person name="Bechman K.B."/>
            <person name="Herman A."/>
            <person name="Abrahante J.E."/>
            <person name="Garbe J."/>
        </authorList>
    </citation>
    <scope>NUCLEOTIDE SEQUENCE</scope>
    <source>
        <strain evidence="2">Duluth1</strain>
        <tissue evidence="2">Whole animal</tissue>
    </source>
</reference>
<protein>
    <submittedName>
        <fullName evidence="2">Uncharacterized protein</fullName>
    </submittedName>
</protein>
<accession>A0A9D3YZK8</accession>
<dbReference type="EMBL" id="JAIWYP010000014">
    <property type="protein sequence ID" value="KAH3708834.1"/>
    <property type="molecule type" value="Genomic_DNA"/>
</dbReference>
<evidence type="ECO:0000313" key="3">
    <source>
        <dbReference type="Proteomes" id="UP000828390"/>
    </source>
</evidence>
<organism evidence="2 3">
    <name type="scientific">Dreissena polymorpha</name>
    <name type="common">Zebra mussel</name>
    <name type="synonym">Mytilus polymorpha</name>
    <dbReference type="NCBI Taxonomy" id="45954"/>
    <lineage>
        <taxon>Eukaryota</taxon>
        <taxon>Metazoa</taxon>
        <taxon>Spiralia</taxon>
        <taxon>Lophotrochozoa</taxon>
        <taxon>Mollusca</taxon>
        <taxon>Bivalvia</taxon>
        <taxon>Autobranchia</taxon>
        <taxon>Heteroconchia</taxon>
        <taxon>Euheterodonta</taxon>
        <taxon>Imparidentia</taxon>
        <taxon>Neoheterodontei</taxon>
        <taxon>Myida</taxon>
        <taxon>Dreissenoidea</taxon>
        <taxon>Dreissenidae</taxon>
        <taxon>Dreissena</taxon>
    </lineage>
</organism>
<dbReference type="AlphaFoldDB" id="A0A9D3YZK8"/>
<keyword evidence="3" id="KW-1185">Reference proteome</keyword>
<feature type="compositionally biased region" description="Basic residues" evidence="1">
    <location>
        <begin position="74"/>
        <end position="86"/>
    </location>
</feature>
<feature type="region of interest" description="Disordered" evidence="1">
    <location>
        <begin position="1"/>
        <end position="23"/>
    </location>
</feature>
<name>A0A9D3YZK8_DREPO</name>
<dbReference type="Proteomes" id="UP000828390">
    <property type="component" value="Unassembled WGS sequence"/>
</dbReference>
<comment type="caution">
    <text evidence="2">The sequence shown here is derived from an EMBL/GenBank/DDBJ whole genome shotgun (WGS) entry which is preliminary data.</text>
</comment>
<proteinExistence type="predicted"/>
<feature type="compositionally biased region" description="Polar residues" evidence="1">
    <location>
        <begin position="57"/>
        <end position="71"/>
    </location>
</feature>